<dbReference type="RefSeq" id="XP_007376910.1">
    <property type="nucleotide sequence ID" value="XM_007376848.1"/>
</dbReference>
<feature type="transmembrane region" description="Helical" evidence="1">
    <location>
        <begin position="17"/>
        <end position="36"/>
    </location>
</feature>
<dbReference type="STRING" id="619300.G3ATB4"/>
<feature type="transmembrane region" description="Helical" evidence="1">
    <location>
        <begin position="56"/>
        <end position="79"/>
    </location>
</feature>
<evidence type="ECO:0008006" key="4">
    <source>
        <dbReference type="Google" id="ProtNLM"/>
    </source>
</evidence>
<dbReference type="PANTHER" id="PTHR28077">
    <property type="entry name" value="INOSITOL PHOSPHORYLCERAMIDE SYNTHASE REGULATORY SUBUNIT KEI1"/>
    <property type="match status" value="1"/>
</dbReference>
<dbReference type="OrthoDB" id="3338076at2759"/>
<gene>
    <name evidence="2" type="ORF">SPAPADRAFT_68109</name>
</gene>
<keyword evidence="1" id="KW-0812">Transmembrane</keyword>
<organism evidence="3">
    <name type="scientific">Spathaspora passalidarum (strain NRRL Y-27907 / 11-Y1)</name>
    <dbReference type="NCBI Taxonomy" id="619300"/>
    <lineage>
        <taxon>Eukaryota</taxon>
        <taxon>Fungi</taxon>
        <taxon>Dikarya</taxon>
        <taxon>Ascomycota</taxon>
        <taxon>Saccharomycotina</taxon>
        <taxon>Pichiomycetes</taxon>
        <taxon>Debaryomycetaceae</taxon>
        <taxon>Spathaspora</taxon>
    </lineage>
</organism>
<accession>G3ATB4</accession>
<evidence type="ECO:0000313" key="2">
    <source>
        <dbReference type="EMBL" id="EGW30877.1"/>
    </source>
</evidence>
<evidence type="ECO:0000256" key="1">
    <source>
        <dbReference type="SAM" id="Phobius"/>
    </source>
</evidence>
<dbReference type="InterPro" id="IPR013862">
    <property type="entry name" value="Kei1"/>
</dbReference>
<keyword evidence="1" id="KW-0472">Membrane</keyword>
<dbReference type="eggNOG" id="ENOG502QT2Z">
    <property type="taxonomic scope" value="Eukaryota"/>
</dbReference>
<feature type="transmembrane region" description="Helical" evidence="1">
    <location>
        <begin position="147"/>
        <end position="176"/>
    </location>
</feature>
<dbReference type="GO" id="GO:0006673">
    <property type="term" value="P:inositol phosphoceramide metabolic process"/>
    <property type="evidence" value="ECO:0007669"/>
    <property type="project" value="InterPro"/>
</dbReference>
<dbReference type="GeneID" id="18875197"/>
<keyword evidence="3" id="KW-1185">Reference proteome</keyword>
<protein>
    <recommendedName>
        <fullName evidence="4">DUF1753-domain-containing protein</fullName>
    </recommendedName>
</protein>
<dbReference type="HOGENOM" id="CLU_103819_0_0_1"/>
<dbReference type="GO" id="GO:0070917">
    <property type="term" value="F:inositol phosphoceramide synthase regulator activity"/>
    <property type="evidence" value="ECO:0007669"/>
    <property type="project" value="InterPro"/>
</dbReference>
<dbReference type="AlphaFoldDB" id="G3ATB4"/>
<dbReference type="InParanoid" id="G3ATB4"/>
<proteinExistence type="predicted"/>
<dbReference type="KEGG" id="spaa:SPAPADRAFT_68109"/>
<dbReference type="GO" id="GO:0000139">
    <property type="term" value="C:Golgi membrane"/>
    <property type="evidence" value="ECO:0007669"/>
    <property type="project" value="TreeGrafter"/>
</dbReference>
<name>G3ATB4_SPAPN</name>
<dbReference type="Pfam" id="PF08552">
    <property type="entry name" value="Kei1"/>
    <property type="match status" value="1"/>
</dbReference>
<feature type="transmembrane region" description="Helical" evidence="1">
    <location>
        <begin position="91"/>
        <end position="115"/>
    </location>
</feature>
<keyword evidence="1" id="KW-1133">Transmembrane helix</keyword>
<reference evidence="2 3" key="1">
    <citation type="journal article" date="2011" name="Proc. Natl. Acad. Sci. U.S.A.">
        <title>Comparative genomics of xylose-fermenting fungi for enhanced biofuel production.</title>
        <authorList>
            <person name="Wohlbach D.J."/>
            <person name="Kuo A."/>
            <person name="Sato T.K."/>
            <person name="Potts K.M."/>
            <person name="Salamov A.A."/>
            <person name="LaButti K.M."/>
            <person name="Sun H."/>
            <person name="Clum A."/>
            <person name="Pangilinan J.L."/>
            <person name="Lindquist E.A."/>
            <person name="Lucas S."/>
            <person name="Lapidus A."/>
            <person name="Jin M."/>
            <person name="Gunawan C."/>
            <person name="Balan V."/>
            <person name="Dale B.E."/>
            <person name="Jeffries T.W."/>
            <person name="Zinkel R."/>
            <person name="Barry K.W."/>
            <person name="Grigoriev I.V."/>
            <person name="Gasch A.P."/>
        </authorList>
    </citation>
    <scope>NUCLEOTIDE SEQUENCE [LARGE SCALE GENOMIC DNA]</scope>
    <source>
        <strain evidence="3">NRRL Y-27907 / 11-Y1</strain>
    </source>
</reference>
<dbReference type="EMBL" id="GL996504">
    <property type="protein sequence ID" value="EGW30877.1"/>
    <property type="molecule type" value="Genomic_DNA"/>
</dbReference>
<sequence>MAVTITKNTIRVLPQKFLGRFPLFIGAEIILGITILNKASGIYGILSLLTGHPINFFQWLFNALALVLLPIYISAFININTQPKNVRKMSIATVVYMADTVIGLLYTLYFMYFWFYVEDTAAPESGNTKRQEMGDLSAQSASYTRELFLTFATTIVVKAVRIYFTLVMMSFTRALLKQHILREGRYGQDDAEHLVDADEEEILGSVGVLGEIRKTILDLEIKSKELLIQLLA</sequence>
<dbReference type="GO" id="GO:0070916">
    <property type="term" value="C:inositol phosphoceramide synthase complex"/>
    <property type="evidence" value="ECO:0007669"/>
    <property type="project" value="TreeGrafter"/>
</dbReference>
<dbReference type="Proteomes" id="UP000000709">
    <property type="component" value="Unassembled WGS sequence"/>
</dbReference>
<dbReference type="PANTHER" id="PTHR28077:SF1">
    <property type="entry name" value="INOSITOL PHOSPHORYLCERAMIDE SYNTHASE REGULATORY SUBUNIT KEI1"/>
    <property type="match status" value="1"/>
</dbReference>
<evidence type="ECO:0000313" key="3">
    <source>
        <dbReference type="Proteomes" id="UP000000709"/>
    </source>
</evidence>
<dbReference type="OMA" id="DQPVGFN"/>
<dbReference type="FunCoup" id="G3ATB4">
    <property type="interactions" value="13"/>
</dbReference>